<dbReference type="InterPro" id="IPR052157">
    <property type="entry name" value="BCAA_transport_permease"/>
</dbReference>
<gene>
    <name evidence="10" type="ORF">SAMN06265355_10161</name>
</gene>
<proteinExistence type="inferred from homology"/>
<dbReference type="PANTHER" id="PTHR11795:SF445">
    <property type="entry name" value="AMINO ACID ABC TRANSPORTER PERMEASE PROTEIN"/>
    <property type="match status" value="1"/>
</dbReference>
<feature type="transmembrane region" description="Helical" evidence="9">
    <location>
        <begin position="61"/>
        <end position="83"/>
    </location>
</feature>
<evidence type="ECO:0000256" key="1">
    <source>
        <dbReference type="ARBA" id="ARBA00004651"/>
    </source>
</evidence>
<sequence length="289" mass="29970">MVLQMIVFGVLSGTILALGTVGFAMVRQTQGFLNIAHGQFLALGAYLGLEFTTAWNLNIWVSGVLALLIVGLVGLLLAWVVFLPVRKQTGLVSLFTSVGLAYALYALMRIVFDPSVQLYSVDFGASLSIGSASIAAGELVVLGVAAFSVVALHLFLTYTRLGQAIRAVASNPSLASLRGVSERVVVSSIWFVSSALAGLAGVLLGVVGSVHSEIGWAHILAILAVAVLGGVGSIYGVIAAGLLLGLVTELSALVISSDYRSSVAFLAIVVTLLVRPQGLFAVSSRREVA</sequence>
<feature type="transmembrane region" description="Helical" evidence="9">
    <location>
        <begin position="90"/>
        <end position="112"/>
    </location>
</feature>
<feature type="transmembrane region" description="Helical" evidence="9">
    <location>
        <begin position="132"/>
        <end position="156"/>
    </location>
</feature>
<dbReference type="CDD" id="cd06582">
    <property type="entry name" value="TM_PBP1_LivH_like"/>
    <property type="match status" value="1"/>
</dbReference>
<dbReference type="InterPro" id="IPR001851">
    <property type="entry name" value="ABC_transp_permease"/>
</dbReference>
<evidence type="ECO:0000256" key="2">
    <source>
        <dbReference type="ARBA" id="ARBA00022448"/>
    </source>
</evidence>
<dbReference type="RefSeq" id="WP_089309513.1">
    <property type="nucleotide sequence ID" value="NZ_FZNP01000001.1"/>
</dbReference>
<dbReference type="GO" id="GO:0022857">
    <property type="term" value="F:transmembrane transporter activity"/>
    <property type="evidence" value="ECO:0007669"/>
    <property type="project" value="InterPro"/>
</dbReference>
<accession>A0A238UL81</accession>
<evidence type="ECO:0000313" key="10">
    <source>
        <dbReference type="EMBL" id="SNR22872.1"/>
    </source>
</evidence>
<evidence type="ECO:0000256" key="8">
    <source>
        <dbReference type="ARBA" id="ARBA00037998"/>
    </source>
</evidence>
<evidence type="ECO:0000256" key="4">
    <source>
        <dbReference type="ARBA" id="ARBA00022692"/>
    </source>
</evidence>
<keyword evidence="7 9" id="KW-0472">Membrane</keyword>
<protein>
    <submittedName>
        <fullName evidence="10">Neutral amino acid transport system permease protein</fullName>
    </submittedName>
</protein>
<keyword evidence="6 9" id="KW-1133">Transmembrane helix</keyword>
<feature type="transmembrane region" description="Helical" evidence="9">
    <location>
        <begin position="219"/>
        <end position="247"/>
    </location>
</feature>
<dbReference type="PANTHER" id="PTHR11795">
    <property type="entry name" value="BRANCHED-CHAIN AMINO ACID TRANSPORT SYSTEM PERMEASE PROTEIN LIVH"/>
    <property type="match status" value="1"/>
</dbReference>
<keyword evidence="2" id="KW-0813">Transport</keyword>
<dbReference type="EMBL" id="FZNP01000001">
    <property type="protein sequence ID" value="SNR22872.1"/>
    <property type="molecule type" value="Genomic_DNA"/>
</dbReference>
<evidence type="ECO:0000256" key="9">
    <source>
        <dbReference type="SAM" id="Phobius"/>
    </source>
</evidence>
<comment type="similarity">
    <text evidence="8">Belongs to the binding-protein-dependent transport system permease family. LivHM subfamily.</text>
</comment>
<feature type="transmembrane region" description="Helical" evidence="9">
    <location>
        <begin position="6"/>
        <end position="25"/>
    </location>
</feature>
<keyword evidence="11" id="KW-1185">Reference proteome</keyword>
<feature type="transmembrane region" description="Helical" evidence="9">
    <location>
        <begin position="184"/>
        <end position="207"/>
    </location>
</feature>
<dbReference type="Pfam" id="PF02653">
    <property type="entry name" value="BPD_transp_2"/>
    <property type="match status" value="1"/>
</dbReference>
<reference evidence="11" key="1">
    <citation type="submission" date="2017-06" db="EMBL/GenBank/DDBJ databases">
        <authorList>
            <person name="Varghese N."/>
            <person name="Submissions S."/>
        </authorList>
    </citation>
    <scope>NUCLEOTIDE SEQUENCE [LARGE SCALE GENOMIC DNA]</scope>
    <source>
        <strain evidence="11">DSM 44485</strain>
    </source>
</reference>
<evidence type="ECO:0000256" key="5">
    <source>
        <dbReference type="ARBA" id="ARBA00022970"/>
    </source>
</evidence>
<evidence type="ECO:0000256" key="7">
    <source>
        <dbReference type="ARBA" id="ARBA00023136"/>
    </source>
</evidence>
<dbReference type="AlphaFoldDB" id="A0A238UL81"/>
<comment type="subcellular location">
    <subcellularLocation>
        <location evidence="1">Cell membrane</location>
        <topology evidence="1">Multi-pass membrane protein</topology>
    </subcellularLocation>
</comment>
<evidence type="ECO:0000256" key="6">
    <source>
        <dbReference type="ARBA" id="ARBA00022989"/>
    </source>
</evidence>
<name>A0A238UL81_9ACTN</name>
<feature type="transmembrane region" description="Helical" evidence="9">
    <location>
        <begin position="259"/>
        <end position="276"/>
    </location>
</feature>
<dbReference type="OrthoDB" id="9807115at2"/>
<dbReference type="GO" id="GO:0005886">
    <property type="term" value="C:plasma membrane"/>
    <property type="evidence" value="ECO:0007669"/>
    <property type="project" value="UniProtKB-SubCell"/>
</dbReference>
<keyword evidence="4 9" id="KW-0812">Transmembrane</keyword>
<dbReference type="GO" id="GO:0006865">
    <property type="term" value="P:amino acid transport"/>
    <property type="evidence" value="ECO:0007669"/>
    <property type="project" value="UniProtKB-KW"/>
</dbReference>
<feature type="transmembrane region" description="Helical" evidence="9">
    <location>
        <begin position="32"/>
        <end position="49"/>
    </location>
</feature>
<evidence type="ECO:0000313" key="11">
    <source>
        <dbReference type="Proteomes" id="UP000198420"/>
    </source>
</evidence>
<organism evidence="10 11">
    <name type="scientific">Actinomadura mexicana</name>
    <dbReference type="NCBI Taxonomy" id="134959"/>
    <lineage>
        <taxon>Bacteria</taxon>
        <taxon>Bacillati</taxon>
        <taxon>Actinomycetota</taxon>
        <taxon>Actinomycetes</taxon>
        <taxon>Streptosporangiales</taxon>
        <taxon>Thermomonosporaceae</taxon>
        <taxon>Actinomadura</taxon>
    </lineage>
</organism>
<keyword evidence="3" id="KW-1003">Cell membrane</keyword>
<dbReference type="Proteomes" id="UP000198420">
    <property type="component" value="Unassembled WGS sequence"/>
</dbReference>
<evidence type="ECO:0000256" key="3">
    <source>
        <dbReference type="ARBA" id="ARBA00022475"/>
    </source>
</evidence>
<keyword evidence="5" id="KW-0029">Amino-acid transport</keyword>